<evidence type="ECO:0000256" key="1">
    <source>
        <dbReference type="ARBA" id="ARBA00009437"/>
    </source>
</evidence>
<dbReference type="Proteomes" id="UP000236394">
    <property type="component" value="Unassembled WGS sequence"/>
</dbReference>
<keyword evidence="4" id="KW-0804">Transcription</keyword>
<evidence type="ECO:0000313" key="6">
    <source>
        <dbReference type="EMBL" id="PNH17884.1"/>
    </source>
</evidence>
<protein>
    <recommendedName>
        <fullName evidence="5">HTH lysR-type domain-containing protein</fullName>
    </recommendedName>
</protein>
<dbReference type="InterPro" id="IPR000847">
    <property type="entry name" value="LysR_HTH_N"/>
</dbReference>
<dbReference type="CDD" id="cd05466">
    <property type="entry name" value="PBP2_LTTR_substrate"/>
    <property type="match status" value="1"/>
</dbReference>
<gene>
    <name evidence="6" type="ORF">B7R76_07535</name>
</gene>
<dbReference type="EMBL" id="NBZD01000005">
    <property type="protein sequence ID" value="PNH17884.1"/>
    <property type="molecule type" value="Genomic_DNA"/>
</dbReference>
<dbReference type="AlphaFoldDB" id="A0A2J8AZE0"/>
<dbReference type="PROSITE" id="PS50931">
    <property type="entry name" value="HTH_LYSR"/>
    <property type="match status" value="1"/>
</dbReference>
<dbReference type="Pfam" id="PF00126">
    <property type="entry name" value="HTH_1"/>
    <property type="match status" value="1"/>
</dbReference>
<dbReference type="RefSeq" id="WP_102892769.1">
    <property type="nucleotide sequence ID" value="NZ_NBZD01000005.1"/>
</dbReference>
<dbReference type="PRINTS" id="PR00039">
    <property type="entry name" value="HTHLYSR"/>
</dbReference>
<dbReference type="PANTHER" id="PTHR30419:SF8">
    <property type="entry name" value="NITROGEN ASSIMILATION TRANSCRIPTIONAL ACTIVATOR-RELATED"/>
    <property type="match status" value="1"/>
</dbReference>
<evidence type="ECO:0000256" key="4">
    <source>
        <dbReference type="ARBA" id="ARBA00023163"/>
    </source>
</evidence>
<accession>A0A2J8AZE0</accession>
<evidence type="ECO:0000313" key="7">
    <source>
        <dbReference type="Proteomes" id="UP000236394"/>
    </source>
</evidence>
<dbReference type="InterPro" id="IPR050950">
    <property type="entry name" value="HTH-type_LysR_regulators"/>
</dbReference>
<name>A0A2J8AZE0_9FIRM</name>
<evidence type="ECO:0000256" key="2">
    <source>
        <dbReference type="ARBA" id="ARBA00023015"/>
    </source>
</evidence>
<dbReference type="GO" id="GO:0005829">
    <property type="term" value="C:cytosol"/>
    <property type="evidence" value="ECO:0007669"/>
    <property type="project" value="TreeGrafter"/>
</dbReference>
<dbReference type="InterPro" id="IPR036390">
    <property type="entry name" value="WH_DNA-bd_sf"/>
</dbReference>
<dbReference type="GO" id="GO:0003700">
    <property type="term" value="F:DNA-binding transcription factor activity"/>
    <property type="evidence" value="ECO:0007669"/>
    <property type="project" value="InterPro"/>
</dbReference>
<proteinExistence type="inferred from homology"/>
<keyword evidence="2" id="KW-0805">Transcription regulation</keyword>
<comment type="caution">
    <text evidence="6">The sequence shown here is derived from an EMBL/GenBank/DDBJ whole genome shotgun (WGS) entry which is preliminary data.</text>
</comment>
<dbReference type="GO" id="GO:0003677">
    <property type="term" value="F:DNA binding"/>
    <property type="evidence" value="ECO:0007669"/>
    <property type="project" value="UniProtKB-KW"/>
</dbReference>
<dbReference type="Pfam" id="PF03466">
    <property type="entry name" value="LysR_substrate"/>
    <property type="match status" value="1"/>
</dbReference>
<dbReference type="Gene3D" id="1.10.10.10">
    <property type="entry name" value="Winged helix-like DNA-binding domain superfamily/Winged helix DNA-binding domain"/>
    <property type="match status" value="1"/>
</dbReference>
<evidence type="ECO:0000256" key="3">
    <source>
        <dbReference type="ARBA" id="ARBA00023125"/>
    </source>
</evidence>
<dbReference type="Gene3D" id="3.40.190.290">
    <property type="match status" value="1"/>
</dbReference>
<evidence type="ECO:0000259" key="5">
    <source>
        <dbReference type="PROSITE" id="PS50931"/>
    </source>
</evidence>
<dbReference type="PANTHER" id="PTHR30419">
    <property type="entry name" value="HTH-TYPE TRANSCRIPTIONAL REGULATOR YBHD"/>
    <property type="match status" value="1"/>
</dbReference>
<dbReference type="InterPro" id="IPR036388">
    <property type="entry name" value="WH-like_DNA-bd_sf"/>
</dbReference>
<sequence>MLDLQKMSYFMAVVEQNFNLSKAAQSLFISQPALSNAIHAIEKEEELTLFVRSNGRYTGLTPCGKYLYGECKFLFRKYNQILEQARRIESDDSETVTIAAPPFLLRSYAAAILLALKDRFPQVEFLFREADEAGLKRGLLKGHFDIGLITEPNDYRSAGLFVVTIDQGRFMAVLENNHPLAGREILEWREIVPYPLAIPGPHFPTYDLIVNSIRSRGLKPKIGIATSGWDFQVSCLLKTDYISLMPEIVRNYFTKEMDEQLKMLPVNHPIAWRVAYCENNHIRKTRTMQEIRAAILAMYNIQCPEN</sequence>
<dbReference type="InterPro" id="IPR005119">
    <property type="entry name" value="LysR_subst-bd"/>
</dbReference>
<comment type="similarity">
    <text evidence="1">Belongs to the LysR transcriptional regulatory family.</text>
</comment>
<feature type="domain" description="HTH lysR-type" evidence="5">
    <location>
        <begin position="2"/>
        <end position="60"/>
    </location>
</feature>
<keyword evidence="3" id="KW-0238">DNA-binding</keyword>
<organism evidence="6 7">
    <name type="scientific">Mageeibacillus indolicus</name>
    <dbReference type="NCBI Taxonomy" id="884684"/>
    <lineage>
        <taxon>Bacteria</taxon>
        <taxon>Bacillati</taxon>
        <taxon>Bacillota</taxon>
        <taxon>Clostridia</taxon>
        <taxon>Eubacteriales</taxon>
        <taxon>Oscillospiraceae</taxon>
        <taxon>Mageeibacillus</taxon>
    </lineage>
</organism>
<reference evidence="7" key="1">
    <citation type="submission" date="2017-04" db="EMBL/GenBank/DDBJ databases">
        <authorList>
            <person name="Bumgarner R.E."/>
            <person name="Fredricks D.N."/>
            <person name="Srinivasan S."/>
        </authorList>
    </citation>
    <scope>NUCLEOTIDE SEQUENCE [LARGE SCALE GENOMIC DNA]</scope>
    <source>
        <strain evidence="7">KA00405</strain>
    </source>
</reference>
<dbReference type="SUPFAM" id="SSF53850">
    <property type="entry name" value="Periplasmic binding protein-like II"/>
    <property type="match status" value="1"/>
</dbReference>
<dbReference type="SUPFAM" id="SSF46785">
    <property type="entry name" value="Winged helix' DNA-binding domain"/>
    <property type="match status" value="1"/>
</dbReference>